<dbReference type="Proteomes" id="UP001189624">
    <property type="component" value="Chromosome 2"/>
</dbReference>
<keyword evidence="2" id="KW-1185">Reference proteome</keyword>
<sequence>MAHCCVHWTHAHDGMLQALVKTLIMAAPNDLLQLFVDRLGVAWNALVIVSSLKVIPKVKTSR</sequence>
<dbReference type="EMBL" id="OY731399">
    <property type="protein sequence ID" value="CAJ1929639.1"/>
    <property type="molecule type" value="Genomic_DNA"/>
</dbReference>
<evidence type="ECO:0000313" key="2">
    <source>
        <dbReference type="Proteomes" id="UP001189624"/>
    </source>
</evidence>
<accession>A0AA86S1V4</accession>
<reference evidence="1" key="1">
    <citation type="submission" date="2023-10" db="EMBL/GenBank/DDBJ databases">
        <authorList>
            <person name="Domelevo Entfellner J.-B."/>
        </authorList>
    </citation>
    <scope>NUCLEOTIDE SEQUENCE</scope>
</reference>
<protein>
    <submittedName>
        <fullName evidence="1">Uncharacterized protein</fullName>
    </submittedName>
</protein>
<name>A0AA86S1V4_9FABA</name>
<gene>
    <name evidence="1" type="ORF">AYBTSS11_LOCUS4515</name>
</gene>
<proteinExistence type="predicted"/>
<organism evidence="1 2">
    <name type="scientific">Sphenostylis stenocarpa</name>
    <dbReference type="NCBI Taxonomy" id="92480"/>
    <lineage>
        <taxon>Eukaryota</taxon>
        <taxon>Viridiplantae</taxon>
        <taxon>Streptophyta</taxon>
        <taxon>Embryophyta</taxon>
        <taxon>Tracheophyta</taxon>
        <taxon>Spermatophyta</taxon>
        <taxon>Magnoliopsida</taxon>
        <taxon>eudicotyledons</taxon>
        <taxon>Gunneridae</taxon>
        <taxon>Pentapetalae</taxon>
        <taxon>rosids</taxon>
        <taxon>fabids</taxon>
        <taxon>Fabales</taxon>
        <taxon>Fabaceae</taxon>
        <taxon>Papilionoideae</taxon>
        <taxon>50 kb inversion clade</taxon>
        <taxon>NPAAA clade</taxon>
        <taxon>indigoferoid/millettioid clade</taxon>
        <taxon>Phaseoleae</taxon>
        <taxon>Sphenostylis</taxon>
    </lineage>
</organism>
<evidence type="ECO:0000313" key="1">
    <source>
        <dbReference type="EMBL" id="CAJ1929639.1"/>
    </source>
</evidence>
<dbReference type="Gramene" id="rna-AYBTSS11_LOCUS4515">
    <property type="protein sequence ID" value="CAJ1929639.1"/>
    <property type="gene ID" value="gene-AYBTSS11_LOCUS4515"/>
</dbReference>
<dbReference type="AlphaFoldDB" id="A0AA86S1V4"/>